<evidence type="ECO:0000256" key="2">
    <source>
        <dbReference type="ARBA" id="ARBA00022801"/>
    </source>
</evidence>
<feature type="region of interest" description="Disordered" evidence="3">
    <location>
        <begin position="1"/>
        <end position="51"/>
    </location>
</feature>
<feature type="compositionally biased region" description="Polar residues" evidence="3">
    <location>
        <begin position="42"/>
        <end position="51"/>
    </location>
</feature>
<dbReference type="GO" id="GO:0005634">
    <property type="term" value="C:nucleus"/>
    <property type="evidence" value="ECO:0007669"/>
    <property type="project" value="TreeGrafter"/>
</dbReference>
<comment type="caution">
    <text evidence="5">The sequence shown here is derived from an EMBL/GenBank/DDBJ whole genome shotgun (WGS) entry which is preliminary data.</text>
</comment>
<dbReference type="Gene3D" id="3.30.420.10">
    <property type="entry name" value="Ribonuclease H-like superfamily/Ribonuclease H"/>
    <property type="match status" value="1"/>
</dbReference>
<gene>
    <name evidence="5" type="ORF">N7492_003717</name>
</gene>
<keyword evidence="2" id="KW-0378">Hydrolase</keyword>
<feature type="region of interest" description="Disordered" evidence="3">
    <location>
        <begin position="561"/>
        <end position="660"/>
    </location>
</feature>
<dbReference type="OrthoDB" id="1920326at2759"/>
<evidence type="ECO:0000256" key="3">
    <source>
        <dbReference type="SAM" id="MobiDB-lite"/>
    </source>
</evidence>
<feature type="compositionally biased region" description="Basic and acidic residues" evidence="3">
    <location>
        <begin position="28"/>
        <end position="39"/>
    </location>
</feature>
<feature type="domain" description="3'-5' exonuclease" evidence="4">
    <location>
        <begin position="763"/>
        <end position="953"/>
    </location>
</feature>
<dbReference type="EMBL" id="JAPQKO010000002">
    <property type="protein sequence ID" value="KAJ5180507.1"/>
    <property type="molecule type" value="Genomic_DNA"/>
</dbReference>
<dbReference type="SUPFAM" id="SSF53098">
    <property type="entry name" value="Ribonuclease H-like"/>
    <property type="match status" value="1"/>
</dbReference>
<dbReference type="Pfam" id="PF01612">
    <property type="entry name" value="DNA_pol_A_exo1"/>
    <property type="match status" value="1"/>
</dbReference>
<dbReference type="InterPro" id="IPR051132">
    <property type="entry name" value="3-5_Exonuclease_domain"/>
</dbReference>
<dbReference type="PANTHER" id="PTHR13620:SF104">
    <property type="entry name" value="EXONUCLEASE 3'-5' DOMAIN-CONTAINING PROTEIN 2"/>
    <property type="match status" value="1"/>
</dbReference>
<evidence type="ECO:0000313" key="6">
    <source>
        <dbReference type="Proteomes" id="UP001146351"/>
    </source>
</evidence>
<dbReference type="GO" id="GO:0008408">
    <property type="term" value="F:3'-5' exonuclease activity"/>
    <property type="evidence" value="ECO:0007669"/>
    <property type="project" value="InterPro"/>
</dbReference>
<dbReference type="InterPro" id="IPR002562">
    <property type="entry name" value="3'-5'_exonuclease_dom"/>
</dbReference>
<organism evidence="5 6">
    <name type="scientific">Penicillium capsulatum</name>
    <dbReference type="NCBI Taxonomy" id="69766"/>
    <lineage>
        <taxon>Eukaryota</taxon>
        <taxon>Fungi</taxon>
        <taxon>Dikarya</taxon>
        <taxon>Ascomycota</taxon>
        <taxon>Pezizomycotina</taxon>
        <taxon>Eurotiomycetes</taxon>
        <taxon>Eurotiomycetidae</taxon>
        <taxon>Eurotiales</taxon>
        <taxon>Aspergillaceae</taxon>
        <taxon>Penicillium</taxon>
    </lineage>
</organism>
<dbReference type="CDD" id="cd06141">
    <property type="entry name" value="WRN_exo"/>
    <property type="match status" value="1"/>
</dbReference>
<proteinExistence type="predicted"/>
<dbReference type="AlphaFoldDB" id="A0A9W9IML7"/>
<dbReference type="PANTHER" id="PTHR13620">
    <property type="entry name" value="3-5 EXONUCLEASE"/>
    <property type="match status" value="1"/>
</dbReference>
<sequence>MLATQNAIVDEPSSRPEVSVVEEDDKEDAPREAHPDSHQARRSNPTAPQQNMRQILLSRKADKAKPRKAPEPIWIDPKKLRLIEKQARRLNESYRLVDMFVNSKHAHLEDHISHCHDILLGFQLQYDHSFQILLEQVEKGVLRGAATNASLEHEYCKIAFSQLPSLQCKIDHIGTTISQLCRQVSSVHLEIMDLTVQNSGTLISEINTRLHAEYLKPRDSAKANIDKLLGYTEAIEQQYHILQTKGSAVVEGLVELRRAMTFLKHFPVENAERLFEHLSSIWKYHSQHISFALHNHRSKWLRDKYRHNPLGVARLWRISDLSEIMPQGYARVSDAKWMIEGLMLPSKKGRRDIIDDEKLLLADYLSNIYMKRWTPPKGPHVLDRHWRQLDIIAPFETLLMDQWQIQCEAHYLLRTLKGSFGPMWINMDTKKTVHYQDKIVAWIKSHTRHRRELLKEYQSLAEINWVRLEIDEKLHRLGERNDTRARGLFVPAFPLSENLDRFEEWVKNLGVIAGDGWISCKLLEFAETSNLLETLFPLVTQNRHDELQWDSDTSKNILAEHSTAVTKTTGTPHERPGSRRSLRVKRRQMRAARGSFKWQFKVPSETAAEHTTAPDPLSAQQPGFDGDGQAPRKEHEGNASTSDGHANGVTRHTRPPARGIFEHRSKIGQILGLFKRSFSTSPSTARHDVHEDNDEYLQVQSQARGAPPIETSSTGFVYPEESETSFIDQLPAPESDSTTTSGAAPLFWSHNTQLGPGGQKIIVHYCRSLRSTEEVAKLFLGSKIIGFDLEWKAQASATDTIQNNLSLIQIANEERIALFQVALFRPARNLEDLVAPSLKLLLESPEVMKVGVAIKADCTRLRKFLGIDARSTFELSHLYKLVKYSQTSPKLVNKRPVNLSDQIEEHLGLPLEKSDNVRCGDWTRPLNYRQVQYAATDPYACLCLFNTMEQKRLALDPMPPFPAFAELNLPIFLSHGEVVNDDKDALPVAALGIEGYSS</sequence>
<dbReference type="FunFam" id="3.30.420.10:FF:000100">
    <property type="entry name" value="3'-5' exonuclease/helicase (Wrn), putative"/>
    <property type="match status" value="1"/>
</dbReference>
<dbReference type="GO" id="GO:0003676">
    <property type="term" value="F:nucleic acid binding"/>
    <property type="evidence" value="ECO:0007669"/>
    <property type="project" value="InterPro"/>
</dbReference>
<reference evidence="5" key="2">
    <citation type="journal article" date="2023" name="IMA Fungus">
        <title>Comparative genomic study of the Penicillium genus elucidates a diverse pangenome and 15 lateral gene transfer events.</title>
        <authorList>
            <person name="Petersen C."/>
            <person name="Sorensen T."/>
            <person name="Nielsen M.R."/>
            <person name="Sondergaard T.E."/>
            <person name="Sorensen J.L."/>
            <person name="Fitzpatrick D.A."/>
            <person name="Frisvad J.C."/>
            <person name="Nielsen K.L."/>
        </authorList>
    </citation>
    <scope>NUCLEOTIDE SEQUENCE</scope>
    <source>
        <strain evidence="5">IBT 21917</strain>
    </source>
</reference>
<evidence type="ECO:0000256" key="1">
    <source>
        <dbReference type="ARBA" id="ARBA00022722"/>
    </source>
</evidence>
<evidence type="ECO:0000313" key="5">
    <source>
        <dbReference type="EMBL" id="KAJ5180507.1"/>
    </source>
</evidence>
<keyword evidence="6" id="KW-1185">Reference proteome</keyword>
<evidence type="ECO:0000259" key="4">
    <source>
        <dbReference type="SMART" id="SM00474"/>
    </source>
</evidence>
<reference evidence="5" key="1">
    <citation type="submission" date="2022-11" db="EMBL/GenBank/DDBJ databases">
        <authorList>
            <person name="Petersen C."/>
        </authorList>
    </citation>
    <scope>NUCLEOTIDE SEQUENCE</scope>
    <source>
        <strain evidence="5">IBT 21917</strain>
    </source>
</reference>
<keyword evidence="1" id="KW-0540">Nuclease</keyword>
<dbReference type="SMART" id="SM00474">
    <property type="entry name" value="35EXOc"/>
    <property type="match status" value="1"/>
</dbReference>
<dbReference type="Proteomes" id="UP001146351">
    <property type="component" value="Unassembled WGS sequence"/>
</dbReference>
<name>A0A9W9IML7_9EURO</name>
<protein>
    <recommendedName>
        <fullName evidence="4">3'-5' exonuclease domain-containing protein</fullName>
    </recommendedName>
</protein>
<dbReference type="GO" id="GO:0005737">
    <property type="term" value="C:cytoplasm"/>
    <property type="evidence" value="ECO:0007669"/>
    <property type="project" value="TreeGrafter"/>
</dbReference>
<feature type="compositionally biased region" description="Basic residues" evidence="3">
    <location>
        <begin position="578"/>
        <end position="590"/>
    </location>
</feature>
<dbReference type="GO" id="GO:0006139">
    <property type="term" value="P:nucleobase-containing compound metabolic process"/>
    <property type="evidence" value="ECO:0007669"/>
    <property type="project" value="InterPro"/>
</dbReference>
<dbReference type="InterPro" id="IPR036397">
    <property type="entry name" value="RNaseH_sf"/>
</dbReference>
<accession>A0A9W9IML7</accession>
<dbReference type="InterPro" id="IPR012337">
    <property type="entry name" value="RNaseH-like_sf"/>
</dbReference>